<name>A0A6N2RJ09_9FIRM</name>
<dbReference type="Pfam" id="PF00497">
    <property type="entry name" value="SBP_bac_3"/>
    <property type="match status" value="1"/>
</dbReference>
<protein>
    <submittedName>
        <fullName evidence="4">L-cystine-binding protein TcyK</fullName>
    </submittedName>
</protein>
<dbReference type="Gene3D" id="3.40.190.10">
    <property type="entry name" value="Periplasmic binding protein-like II"/>
    <property type="match status" value="2"/>
</dbReference>
<accession>A0A6N2RJ09</accession>
<evidence type="ECO:0000313" key="4">
    <source>
        <dbReference type="EMBL" id="VYS80987.1"/>
    </source>
</evidence>
<dbReference type="EMBL" id="CACRTG010000001">
    <property type="protein sequence ID" value="VYS80987.1"/>
    <property type="molecule type" value="Genomic_DNA"/>
</dbReference>
<dbReference type="PANTHER" id="PTHR35936:SF19">
    <property type="entry name" value="AMINO-ACID-BINDING PROTEIN YXEM-RELATED"/>
    <property type="match status" value="1"/>
</dbReference>
<reference evidence="4" key="1">
    <citation type="submission" date="2019-11" db="EMBL/GenBank/DDBJ databases">
        <authorList>
            <person name="Feng L."/>
        </authorList>
    </citation>
    <scope>NUCLEOTIDE SEQUENCE</scope>
    <source>
        <strain evidence="4">CnexileLFYP112</strain>
    </source>
</reference>
<feature type="signal peptide" evidence="2">
    <location>
        <begin position="1"/>
        <end position="21"/>
    </location>
</feature>
<feature type="domain" description="Solute-binding protein family 3/N-terminal" evidence="3">
    <location>
        <begin position="36"/>
        <end position="270"/>
    </location>
</feature>
<keyword evidence="1 2" id="KW-0732">Signal</keyword>
<proteinExistence type="predicted"/>
<feature type="chain" id="PRO_5038580962" evidence="2">
    <location>
        <begin position="22"/>
        <end position="283"/>
    </location>
</feature>
<evidence type="ECO:0000259" key="3">
    <source>
        <dbReference type="SMART" id="SM00062"/>
    </source>
</evidence>
<sequence length="283" mass="31496">MKKRSLLKSVLAVGLAATILAGCGNNAKQEATDKTTIKVATSGTTNPYTTIGDDGENTGYDIDVLKAVLKKLPQYNLEFVTTDFASMFEGTLSGSYDIAVNNFSYSEKRSKSYLYSYPYDEISYVWVTKTGNDSINSFETAAGKTTVVSSGVSITLAEEKWNEENPDKQTNLTYSEQETPVTLQQIADGSVHYVIIDYAMFKAYQDVYNFDLQATDVSPEDTEMIAENNYAYYLFAYDHEQLRDEVNTVLKELKADGTLAALGEKWFGKDTSPDDTQFEKTLN</sequence>
<dbReference type="PANTHER" id="PTHR35936">
    <property type="entry name" value="MEMBRANE-BOUND LYTIC MUREIN TRANSGLYCOSYLASE F"/>
    <property type="match status" value="1"/>
</dbReference>
<dbReference type="InterPro" id="IPR001638">
    <property type="entry name" value="Solute-binding_3/MltF_N"/>
</dbReference>
<dbReference type="SUPFAM" id="SSF53850">
    <property type="entry name" value="Periplasmic binding protein-like II"/>
    <property type="match status" value="1"/>
</dbReference>
<gene>
    <name evidence="4" type="primary">tcyK</name>
    <name evidence="4" type="ORF">CNLFYP112_00193</name>
</gene>
<organism evidence="4">
    <name type="scientific">[Clostridium] nexile</name>
    <dbReference type="NCBI Taxonomy" id="29361"/>
    <lineage>
        <taxon>Bacteria</taxon>
        <taxon>Bacillati</taxon>
        <taxon>Bacillota</taxon>
        <taxon>Clostridia</taxon>
        <taxon>Lachnospirales</taxon>
        <taxon>Lachnospiraceae</taxon>
        <taxon>Tyzzerella</taxon>
    </lineage>
</organism>
<dbReference type="PROSITE" id="PS51257">
    <property type="entry name" value="PROKAR_LIPOPROTEIN"/>
    <property type="match status" value="1"/>
</dbReference>
<dbReference type="AlphaFoldDB" id="A0A6N2RJ09"/>
<evidence type="ECO:0000256" key="2">
    <source>
        <dbReference type="SAM" id="SignalP"/>
    </source>
</evidence>
<dbReference type="SMART" id="SM00062">
    <property type="entry name" value="PBPb"/>
    <property type="match status" value="1"/>
</dbReference>
<evidence type="ECO:0000256" key="1">
    <source>
        <dbReference type="ARBA" id="ARBA00022729"/>
    </source>
</evidence>